<gene>
    <name evidence="1" type="ORF">OMM_10896</name>
</gene>
<reference evidence="2" key="1">
    <citation type="submission" date="2012-11" db="EMBL/GenBank/DDBJ databases">
        <authorList>
            <person name="Lucero-Rivera Y.E."/>
            <person name="Tovar-Ramirez D."/>
        </authorList>
    </citation>
    <scope>NUCLEOTIDE SEQUENCE [LARGE SCALE GENOMIC DNA]</scope>
    <source>
        <strain evidence="2">Araruama</strain>
    </source>
</reference>
<dbReference type="AlphaFoldDB" id="A0A1V1NZS4"/>
<dbReference type="Proteomes" id="UP000189670">
    <property type="component" value="Unassembled WGS sequence"/>
</dbReference>
<accession>A0A1V1NZS4</accession>
<protein>
    <submittedName>
        <fullName evidence="1">Uncharacterized protein</fullName>
    </submittedName>
</protein>
<evidence type="ECO:0000313" key="1">
    <source>
        <dbReference type="EMBL" id="ETR68081.1"/>
    </source>
</evidence>
<sequence>MNMSFKSGNAYLMKFRFTRPHPKEKYAICVCEEKPLFFFISSNPRTRFQKDSQLKVSPNDLPFLHKNSFVNTAEVVTCVIPHTCEIITDFGSIPNHIKQQIKMIVQESETLSERFIDIIIRKL</sequence>
<comment type="caution">
    <text evidence="1">The sequence shown here is derived from an EMBL/GenBank/DDBJ whole genome shotgun (WGS) entry which is preliminary data.</text>
</comment>
<dbReference type="EMBL" id="ATBP01001081">
    <property type="protein sequence ID" value="ETR68081.1"/>
    <property type="molecule type" value="Genomic_DNA"/>
</dbReference>
<proteinExistence type="predicted"/>
<organism evidence="1 2">
    <name type="scientific">Candidatus Magnetoglobus multicellularis str. Araruama</name>
    <dbReference type="NCBI Taxonomy" id="890399"/>
    <lineage>
        <taxon>Bacteria</taxon>
        <taxon>Pseudomonadati</taxon>
        <taxon>Thermodesulfobacteriota</taxon>
        <taxon>Desulfobacteria</taxon>
        <taxon>Desulfobacterales</taxon>
        <taxon>Desulfobacteraceae</taxon>
        <taxon>Candidatus Magnetoglobus</taxon>
    </lineage>
</organism>
<evidence type="ECO:0000313" key="2">
    <source>
        <dbReference type="Proteomes" id="UP000189670"/>
    </source>
</evidence>
<name>A0A1V1NZS4_9BACT</name>